<gene>
    <name evidence="1" type="ORF">ACJRO7_028753</name>
</gene>
<dbReference type="AlphaFoldDB" id="A0ABD3JY54"/>
<name>A0ABD3JY54_EUCGL</name>
<reference evidence="1 2" key="1">
    <citation type="submission" date="2024-11" db="EMBL/GenBank/DDBJ databases">
        <title>Chromosome-level genome assembly of Eucalyptus globulus Labill. provides insights into its genome evolution.</title>
        <authorList>
            <person name="Li X."/>
        </authorList>
    </citation>
    <scope>NUCLEOTIDE SEQUENCE [LARGE SCALE GENOMIC DNA]</scope>
    <source>
        <strain evidence="1">CL2024</strain>
        <tissue evidence="1">Fresh tender leaves</tissue>
    </source>
</reference>
<evidence type="ECO:0000313" key="1">
    <source>
        <dbReference type="EMBL" id="KAL3731942.1"/>
    </source>
</evidence>
<protein>
    <recommendedName>
        <fullName evidence="3">TF-B3 domain-containing protein</fullName>
    </recommendedName>
</protein>
<comment type="caution">
    <text evidence="1">The sequence shown here is derived from an EMBL/GenBank/DDBJ whole genome shotgun (WGS) entry which is preliminary data.</text>
</comment>
<dbReference type="Proteomes" id="UP001634007">
    <property type="component" value="Unassembled WGS sequence"/>
</dbReference>
<organism evidence="1 2">
    <name type="scientific">Eucalyptus globulus</name>
    <name type="common">Tasmanian blue gum</name>
    <dbReference type="NCBI Taxonomy" id="34317"/>
    <lineage>
        <taxon>Eukaryota</taxon>
        <taxon>Viridiplantae</taxon>
        <taxon>Streptophyta</taxon>
        <taxon>Embryophyta</taxon>
        <taxon>Tracheophyta</taxon>
        <taxon>Spermatophyta</taxon>
        <taxon>Magnoliopsida</taxon>
        <taxon>eudicotyledons</taxon>
        <taxon>Gunneridae</taxon>
        <taxon>Pentapetalae</taxon>
        <taxon>rosids</taxon>
        <taxon>malvids</taxon>
        <taxon>Myrtales</taxon>
        <taxon>Myrtaceae</taxon>
        <taxon>Myrtoideae</taxon>
        <taxon>Eucalypteae</taxon>
        <taxon>Eucalyptus</taxon>
    </lineage>
</organism>
<evidence type="ECO:0000313" key="2">
    <source>
        <dbReference type="Proteomes" id="UP001634007"/>
    </source>
</evidence>
<keyword evidence="2" id="KW-1185">Reference proteome</keyword>
<accession>A0ABD3JY54</accession>
<dbReference type="EMBL" id="JBJKBG010000007">
    <property type="protein sequence ID" value="KAL3731942.1"/>
    <property type="molecule type" value="Genomic_DNA"/>
</dbReference>
<proteinExistence type="predicted"/>
<sequence>MGGVALPQPDKILDYPQNGELVYLFRKELTGSDVERGLILTELSNFHLRNLPRPLLDAIAGDGLIVWCSTPAIHHSGIVLRNNPDMTRYFRFRKLGWDQIVAENRFLVGQEIDCWYLYDAEDGTHGKLSFLIRPVGDSVVPHEAASGGTATSSQS</sequence>
<evidence type="ECO:0008006" key="3">
    <source>
        <dbReference type="Google" id="ProtNLM"/>
    </source>
</evidence>